<gene>
    <name evidence="5" type="ORF">NG821_04770</name>
</gene>
<dbReference type="Gene3D" id="3.40.50.300">
    <property type="entry name" value="P-loop containing nucleotide triphosphate hydrolases"/>
    <property type="match status" value="1"/>
</dbReference>
<dbReference type="PROSITE" id="PS00211">
    <property type="entry name" value="ABC_TRANSPORTER_1"/>
    <property type="match status" value="1"/>
</dbReference>
<protein>
    <submittedName>
        <fullName evidence="5">ATP-binding cassette domain-containing protein</fullName>
    </submittedName>
</protein>
<dbReference type="InterPro" id="IPR015854">
    <property type="entry name" value="ABC_transpr_LolD-like"/>
</dbReference>
<evidence type="ECO:0000259" key="4">
    <source>
        <dbReference type="PROSITE" id="PS50893"/>
    </source>
</evidence>
<evidence type="ECO:0000256" key="2">
    <source>
        <dbReference type="ARBA" id="ARBA00022741"/>
    </source>
</evidence>
<proteinExistence type="inferred from homology"/>
<comment type="caution">
    <text evidence="5">The sequence shown here is derived from an EMBL/GenBank/DDBJ whole genome shotgun (WGS) entry which is preliminary data.</text>
</comment>
<dbReference type="PROSITE" id="PS50893">
    <property type="entry name" value="ABC_TRANSPORTER_2"/>
    <property type="match status" value="1"/>
</dbReference>
<keyword evidence="6" id="KW-1185">Reference proteome</keyword>
<reference evidence="5 6" key="1">
    <citation type="submission" date="2022-06" db="EMBL/GenBank/DDBJ databases">
        <title>A taxonomic note on the genus Prevotella: Description of four novel genera and emended description of the genera Hallella and Xylanibacter.</title>
        <authorList>
            <person name="Hitch T.C.A."/>
        </authorList>
    </citation>
    <scope>NUCLEOTIDE SEQUENCE [LARGE SCALE GENOMIC DNA]</scope>
    <source>
        <strain evidence="5 6">DSM 100619</strain>
    </source>
</reference>
<keyword evidence="3 5" id="KW-0067">ATP-binding</keyword>
<sequence length="215" mass="24447">MNKIQLSSVIPHVFSAQVDQLHSGIWNAEVTFEKGHLYLVEADSGKGKSTFCSYIIGYRHDYEGKVTFDGSDTLSYKVRDWVDIRTSHIAYLFQELRLFPELTAMENVMIKNSLTGFKSRKEIVEWFEKLGIGDKLDAKIGLMSFGQQQRVAMIRALVQPFDFILADEPISHLDDRNSDIMGEIMMTEAKKQGAGVIVTSIGKHMDLPYEKKFSL</sequence>
<dbReference type="PANTHER" id="PTHR24220:SF689">
    <property type="entry name" value="LIPOPROTEIN-RELEASING SYSTEM ATP-BINDING PROTEIN LOLD"/>
    <property type="match status" value="1"/>
</dbReference>
<evidence type="ECO:0000313" key="6">
    <source>
        <dbReference type="Proteomes" id="UP001204015"/>
    </source>
</evidence>
<organism evidence="5 6">
    <name type="scientific">Segatella cerevisiae</name>
    <dbReference type="NCBI Taxonomy" id="2053716"/>
    <lineage>
        <taxon>Bacteria</taxon>
        <taxon>Pseudomonadati</taxon>
        <taxon>Bacteroidota</taxon>
        <taxon>Bacteroidia</taxon>
        <taxon>Bacteroidales</taxon>
        <taxon>Prevotellaceae</taxon>
        <taxon>Segatella</taxon>
    </lineage>
</organism>
<accession>A0ABT1BXH3</accession>
<name>A0ABT1BXH3_9BACT</name>
<dbReference type="EMBL" id="JAMXLY010000012">
    <property type="protein sequence ID" value="MCO6025157.1"/>
    <property type="molecule type" value="Genomic_DNA"/>
</dbReference>
<dbReference type="InterPro" id="IPR003439">
    <property type="entry name" value="ABC_transporter-like_ATP-bd"/>
</dbReference>
<evidence type="ECO:0000256" key="1">
    <source>
        <dbReference type="ARBA" id="ARBA00005417"/>
    </source>
</evidence>
<dbReference type="InterPro" id="IPR017871">
    <property type="entry name" value="ABC_transporter-like_CS"/>
</dbReference>
<comment type="similarity">
    <text evidence="1">Belongs to the ABC transporter superfamily.</text>
</comment>
<evidence type="ECO:0000313" key="5">
    <source>
        <dbReference type="EMBL" id="MCO6025157.1"/>
    </source>
</evidence>
<dbReference type="Pfam" id="PF00005">
    <property type="entry name" value="ABC_tran"/>
    <property type="match status" value="1"/>
</dbReference>
<feature type="domain" description="ABC transporter" evidence="4">
    <location>
        <begin position="4"/>
        <end position="213"/>
    </location>
</feature>
<keyword evidence="2" id="KW-0547">Nucleotide-binding</keyword>
<dbReference type="SUPFAM" id="SSF52540">
    <property type="entry name" value="P-loop containing nucleoside triphosphate hydrolases"/>
    <property type="match status" value="1"/>
</dbReference>
<dbReference type="PANTHER" id="PTHR24220">
    <property type="entry name" value="IMPORT ATP-BINDING PROTEIN"/>
    <property type="match status" value="1"/>
</dbReference>
<dbReference type="Proteomes" id="UP001204015">
    <property type="component" value="Unassembled WGS sequence"/>
</dbReference>
<dbReference type="RefSeq" id="WP_252760517.1">
    <property type="nucleotide sequence ID" value="NZ_JAMXLY010000012.1"/>
</dbReference>
<dbReference type="GO" id="GO:0005524">
    <property type="term" value="F:ATP binding"/>
    <property type="evidence" value="ECO:0007669"/>
    <property type="project" value="UniProtKB-KW"/>
</dbReference>
<dbReference type="InterPro" id="IPR027417">
    <property type="entry name" value="P-loop_NTPase"/>
</dbReference>
<evidence type="ECO:0000256" key="3">
    <source>
        <dbReference type="ARBA" id="ARBA00022840"/>
    </source>
</evidence>